<feature type="compositionally biased region" description="Basic and acidic residues" evidence="1">
    <location>
        <begin position="39"/>
        <end position="49"/>
    </location>
</feature>
<dbReference type="EMBL" id="JACTNF010000017">
    <property type="protein sequence ID" value="MBO1076056.1"/>
    <property type="molecule type" value="Genomic_DNA"/>
</dbReference>
<dbReference type="RefSeq" id="WP_207448683.1">
    <property type="nucleotide sequence ID" value="NZ_CP061093.1"/>
</dbReference>
<reference evidence="2 3" key="1">
    <citation type="submission" date="2020-09" db="EMBL/GenBank/DDBJ databases">
        <title>Roseomonas.</title>
        <authorList>
            <person name="Zhu W."/>
        </authorList>
    </citation>
    <scope>NUCLEOTIDE SEQUENCE [LARGE SCALE GENOMIC DNA]</scope>
    <source>
        <strain evidence="2 3">1311</strain>
    </source>
</reference>
<evidence type="ECO:0000313" key="2">
    <source>
        <dbReference type="EMBL" id="MBO1076056.1"/>
    </source>
</evidence>
<evidence type="ECO:0000313" key="3">
    <source>
        <dbReference type="Proteomes" id="UP001518990"/>
    </source>
</evidence>
<feature type="compositionally biased region" description="Low complexity" evidence="1">
    <location>
        <begin position="50"/>
        <end position="63"/>
    </location>
</feature>
<keyword evidence="3" id="KW-1185">Reference proteome</keyword>
<comment type="caution">
    <text evidence="2">The sequence shown here is derived from an EMBL/GenBank/DDBJ whole genome shotgun (WGS) entry which is preliminary data.</text>
</comment>
<name>A0ABS3KIB3_9PROT</name>
<protein>
    <recommendedName>
        <fullName evidence="4">Flagellar assembly protein FliH/Type III secretion system HrpE domain-containing protein</fullName>
    </recommendedName>
</protein>
<gene>
    <name evidence="2" type="ORF">IAI60_15675</name>
</gene>
<evidence type="ECO:0000256" key="1">
    <source>
        <dbReference type="SAM" id="MobiDB-lite"/>
    </source>
</evidence>
<proteinExistence type="predicted"/>
<accession>A0ABS3KIB3</accession>
<dbReference type="Proteomes" id="UP001518990">
    <property type="component" value="Unassembled WGS sequence"/>
</dbReference>
<evidence type="ECO:0008006" key="4">
    <source>
        <dbReference type="Google" id="ProtNLM"/>
    </source>
</evidence>
<feature type="region of interest" description="Disordered" evidence="1">
    <location>
        <begin position="39"/>
        <end position="63"/>
    </location>
</feature>
<sequence length="225" mass="23527">MTPMARPYLPPSLGALLAGEDGSAARLREEERLRAAAFEAGRRRGHEEGLAQGRGEGAAQAEAAAAARLEDELSRRAAQGAQLAAQALERLLAERAEERRVMDGEARAAVVAALEAVFPQLLARAAGAEVAAMLAEAVSMRGEDVILLTAHPETLAALQRDGFPPTGDAPSRLRLLPEPAMPPGSAEASWVSGGLVYRPDVLAAQAIAILEAPRAPAEPSQEIKP</sequence>
<organism evidence="2 3">
    <name type="scientific">Roseomonas marmotae</name>
    <dbReference type="NCBI Taxonomy" id="2768161"/>
    <lineage>
        <taxon>Bacteria</taxon>
        <taxon>Pseudomonadati</taxon>
        <taxon>Pseudomonadota</taxon>
        <taxon>Alphaproteobacteria</taxon>
        <taxon>Acetobacterales</taxon>
        <taxon>Roseomonadaceae</taxon>
        <taxon>Roseomonas</taxon>
    </lineage>
</organism>